<dbReference type="SUPFAM" id="SSF55073">
    <property type="entry name" value="Nucleotide cyclase"/>
    <property type="match status" value="1"/>
</dbReference>
<dbReference type="Proteomes" id="UP000029224">
    <property type="component" value="Unassembled WGS sequence"/>
</dbReference>
<evidence type="ECO:0000256" key="2">
    <source>
        <dbReference type="ARBA" id="ARBA00034247"/>
    </source>
</evidence>
<dbReference type="InterPro" id="IPR050469">
    <property type="entry name" value="Diguanylate_Cyclase"/>
</dbReference>
<dbReference type="AlphaFoldDB" id="A0A090T8R6"/>
<dbReference type="PROSITE" id="PS50887">
    <property type="entry name" value="GGDEF"/>
    <property type="match status" value="1"/>
</dbReference>
<dbReference type="InterPro" id="IPR029787">
    <property type="entry name" value="Nucleotide_cyclase"/>
</dbReference>
<dbReference type="InterPro" id="IPR043128">
    <property type="entry name" value="Rev_trsase/Diguanyl_cyclase"/>
</dbReference>
<dbReference type="EC" id="2.7.7.65" evidence="1"/>
<evidence type="ECO:0000313" key="5">
    <source>
        <dbReference type="Proteomes" id="UP000029224"/>
    </source>
</evidence>
<keyword evidence="5" id="KW-1185">Reference proteome</keyword>
<dbReference type="CDD" id="cd01949">
    <property type="entry name" value="GGDEF"/>
    <property type="match status" value="1"/>
</dbReference>
<gene>
    <name evidence="4" type="ORF">JCM19240_1809</name>
</gene>
<evidence type="ECO:0000259" key="3">
    <source>
        <dbReference type="PROSITE" id="PS50887"/>
    </source>
</evidence>
<evidence type="ECO:0000313" key="4">
    <source>
        <dbReference type="EMBL" id="GAL36365.1"/>
    </source>
</evidence>
<dbReference type="NCBIfam" id="TIGR00254">
    <property type="entry name" value="GGDEF"/>
    <property type="match status" value="1"/>
</dbReference>
<dbReference type="OrthoDB" id="70510at2"/>
<accession>A0A090T8R6</accession>
<dbReference type="Gene3D" id="3.30.70.270">
    <property type="match status" value="1"/>
</dbReference>
<comment type="caution">
    <text evidence="4">The sequence shown here is derived from an EMBL/GenBank/DDBJ whole genome shotgun (WGS) entry which is preliminary data.</text>
</comment>
<proteinExistence type="predicted"/>
<dbReference type="InterPro" id="IPR000160">
    <property type="entry name" value="GGDEF_dom"/>
</dbReference>
<comment type="catalytic activity">
    <reaction evidence="2">
        <text>2 GTP = 3',3'-c-di-GMP + 2 diphosphate</text>
        <dbReference type="Rhea" id="RHEA:24898"/>
        <dbReference type="ChEBI" id="CHEBI:33019"/>
        <dbReference type="ChEBI" id="CHEBI:37565"/>
        <dbReference type="ChEBI" id="CHEBI:58805"/>
        <dbReference type="EC" id="2.7.7.65"/>
    </reaction>
</comment>
<dbReference type="SMART" id="SM00267">
    <property type="entry name" value="GGDEF"/>
    <property type="match status" value="1"/>
</dbReference>
<name>A0A090T8R6_9VIBR</name>
<dbReference type="PANTHER" id="PTHR45138:SF9">
    <property type="entry name" value="DIGUANYLATE CYCLASE DGCM-RELATED"/>
    <property type="match status" value="1"/>
</dbReference>
<reference evidence="4 5" key="1">
    <citation type="submission" date="2014-09" db="EMBL/GenBank/DDBJ databases">
        <title>Vibrio maritimus JCM 19240. (C210) whole genome shotgun sequence.</title>
        <authorList>
            <person name="Sawabe T."/>
            <person name="Meirelles P."/>
            <person name="Nakanishi M."/>
            <person name="Sayaka M."/>
            <person name="Hattori M."/>
            <person name="Ohkuma M."/>
        </authorList>
    </citation>
    <scope>NUCLEOTIDE SEQUENCE [LARGE SCALE GENOMIC DNA]</scope>
    <source>
        <strain evidence="4 5">JCM 19240</strain>
    </source>
</reference>
<organism evidence="4 5">
    <name type="scientific">Vibrio maritimus</name>
    <dbReference type="NCBI Taxonomy" id="990268"/>
    <lineage>
        <taxon>Bacteria</taxon>
        <taxon>Pseudomonadati</taxon>
        <taxon>Pseudomonadota</taxon>
        <taxon>Gammaproteobacteria</taxon>
        <taxon>Vibrionales</taxon>
        <taxon>Vibrionaceae</taxon>
        <taxon>Vibrio</taxon>
    </lineage>
</organism>
<dbReference type="PANTHER" id="PTHR45138">
    <property type="entry name" value="REGULATORY COMPONENTS OF SENSORY TRANSDUCTION SYSTEM"/>
    <property type="match status" value="1"/>
</dbReference>
<feature type="domain" description="GGDEF" evidence="3">
    <location>
        <begin position="156"/>
        <end position="281"/>
    </location>
</feature>
<reference evidence="4 5" key="2">
    <citation type="submission" date="2014-09" db="EMBL/GenBank/DDBJ databases">
        <authorList>
            <consortium name="NBRP consortium"/>
            <person name="Sawabe T."/>
            <person name="Meirelles P."/>
            <person name="Nakanishi M."/>
            <person name="Sayaka M."/>
            <person name="Hattori M."/>
            <person name="Ohkuma M."/>
        </authorList>
    </citation>
    <scope>NUCLEOTIDE SEQUENCE [LARGE SCALE GENOMIC DNA]</scope>
    <source>
        <strain evidence="4 5">JCM 19240</strain>
    </source>
</reference>
<dbReference type="GO" id="GO:0052621">
    <property type="term" value="F:diguanylate cyclase activity"/>
    <property type="evidence" value="ECO:0007669"/>
    <property type="project" value="UniProtKB-EC"/>
</dbReference>
<sequence length="282" mass="32351">MTDLTYQQALALFRHFPGFLSIRNAQHQYVYLNDRFTAWLRQYSEVDPIGLNASQLAKLVPSNVGDMLNECHDASLEYLEAGQCAPKILTFQGLDSVSYFNVLKFKVYIDDEPYIYTTSFDVSDLHHEMKFFEKKAYTDPLTKLHNLAYLSSVNWHSGFCVVIDLDNFKHVNDSSGHSEGDIVLMRFARCLRQAFSGQDILVRYGGDEFVVLTHDKDEARLNQALDTLSVLFRDNFVQYPMLCHSIGYAPYQTSLRVTLKKADLAMYQAKHTKRSANLKEPS</sequence>
<evidence type="ECO:0000256" key="1">
    <source>
        <dbReference type="ARBA" id="ARBA00012528"/>
    </source>
</evidence>
<dbReference type="EMBL" id="BBMT01000010">
    <property type="protein sequence ID" value="GAL36365.1"/>
    <property type="molecule type" value="Genomic_DNA"/>
</dbReference>
<protein>
    <recommendedName>
        <fullName evidence="1">diguanylate cyclase</fullName>
        <ecNumber evidence="1">2.7.7.65</ecNumber>
    </recommendedName>
</protein>
<dbReference type="Pfam" id="PF00990">
    <property type="entry name" value="GGDEF"/>
    <property type="match status" value="1"/>
</dbReference>